<dbReference type="Proteomes" id="UP000265703">
    <property type="component" value="Unassembled WGS sequence"/>
</dbReference>
<evidence type="ECO:0008006" key="3">
    <source>
        <dbReference type="Google" id="ProtNLM"/>
    </source>
</evidence>
<dbReference type="InterPro" id="IPR036612">
    <property type="entry name" value="KH_dom_type_1_sf"/>
</dbReference>
<dbReference type="STRING" id="658196.A0A397S8E0"/>
<proteinExistence type="predicted"/>
<protein>
    <recommendedName>
        <fullName evidence="3">K Homology domain-containing protein</fullName>
    </recommendedName>
</protein>
<gene>
    <name evidence="1" type="ORF">C1645_791298</name>
</gene>
<evidence type="ECO:0000313" key="2">
    <source>
        <dbReference type="Proteomes" id="UP000265703"/>
    </source>
</evidence>
<keyword evidence="2" id="KW-1185">Reference proteome</keyword>
<dbReference type="OrthoDB" id="2367190at2759"/>
<reference evidence="1 2" key="1">
    <citation type="submission" date="2018-06" db="EMBL/GenBank/DDBJ databases">
        <title>Comparative genomics reveals the genomic features of Rhizophagus irregularis, R. cerebriforme, R. diaphanum and Gigaspora rosea, and their symbiotic lifestyle signature.</title>
        <authorList>
            <person name="Morin E."/>
            <person name="San Clemente H."/>
            <person name="Chen E.C.H."/>
            <person name="De La Providencia I."/>
            <person name="Hainaut M."/>
            <person name="Kuo A."/>
            <person name="Kohler A."/>
            <person name="Murat C."/>
            <person name="Tang N."/>
            <person name="Roy S."/>
            <person name="Loubradou J."/>
            <person name="Henrissat B."/>
            <person name="Grigoriev I.V."/>
            <person name="Corradi N."/>
            <person name="Roux C."/>
            <person name="Martin F.M."/>
        </authorList>
    </citation>
    <scope>NUCLEOTIDE SEQUENCE [LARGE SCALE GENOMIC DNA]</scope>
    <source>
        <strain evidence="1 2">DAOM 227022</strain>
    </source>
</reference>
<accession>A0A397S8E0</accession>
<name>A0A397S8E0_9GLOM</name>
<dbReference type="Gene3D" id="3.30.1370.10">
    <property type="entry name" value="K Homology domain, type 1"/>
    <property type="match status" value="1"/>
</dbReference>
<sequence>MAEESFYISNNERLSLITGVRGSPKIRQFENESGATIRVEYERNAATIKISGNSSQRGEAKVLIKDILEKTSFIPTVSYFVLGESGLNNNKLKFVESDEESPNRRTRYSVKFLNNEDTEIEEVDVINYRIEEFLQLNPCQFNTFDKIDDCLDILSTKLNSNARRRSTNSLFSEQVILKPRIFFGKVLFSEIVNPEDPFTLQEWYRFNIISGRGRRESINSDDVGSHRNGKKVNVEFQQDSHQLYDDFKILQQKFGFKVDHKRIDQDKGSIYIYYTPSSNKKRKLKLSWNEEENKWKIVNHSHNINRLANIDIVSGSRVPDFRLSLKTHYSLSSEGSKVEEIINKIQLAQDFTERDGMWFKSSDFTDTLMQKAVIRQVIDKKRFRNENYHITFSSIRHCDINNITTTQKLITLKHHTWNQDISLDHVEGFMNNVVDTLHYVQEMMATLV</sequence>
<comment type="caution">
    <text evidence="1">The sequence shown here is derived from an EMBL/GenBank/DDBJ whole genome shotgun (WGS) entry which is preliminary data.</text>
</comment>
<organism evidence="1 2">
    <name type="scientific">Glomus cerebriforme</name>
    <dbReference type="NCBI Taxonomy" id="658196"/>
    <lineage>
        <taxon>Eukaryota</taxon>
        <taxon>Fungi</taxon>
        <taxon>Fungi incertae sedis</taxon>
        <taxon>Mucoromycota</taxon>
        <taxon>Glomeromycotina</taxon>
        <taxon>Glomeromycetes</taxon>
        <taxon>Glomerales</taxon>
        <taxon>Glomeraceae</taxon>
        <taxon>Glomus</taxon>
    </lineage>
</organism>
<dbReference type="EMBL" id="QKYT01000850">
    <property type="protein sequence ID" value="RIA81079.1"/>
    <property type="molecule type" value="Genomic_DNA"/>
</dbReference>
<dbReference type="AlphaFoldDB" id="A0A397S8E0"/>
<evidence type="ECO:0000313" key="1">
    <source>
        <dbReference type="EMBL" id="RIA81079.1"/>
    </source>
</evidence>
<dbReference type="SUPFAM" id="SSF54791">
    <property type="entry name" value="Eukaryotic type KH-domain (KH-domain type I)"/>
    <property type="match status" value="1"/>
</dbReference>
<dbReference type="GO" id="GO:0003723">
    <property type="term" value="F:RNA binding"/>
    <property type="evidence" value="ECO:0007669"/>
    <property type="project" value="InterPro"/>
</dbReference>